<name>A0A061QZB3_9CHLO</name>
<sequence>MKRTRGYSRWSEEEEAALRIGVARYGEGKWKRILCDAALSRVFVERSNVDLKDKWRTMQCAEKGKHLRPTHEDAQHTRDCELSAKLSEPVLEQGGRIYSMNHTTFQRRARPRDVSNGPQERPKPSGQVRAAAAMTGIHSGSLASALAAAQRRHNGTTGERAQQQLVREMLSEVCRSLELSPSASALFPPRAEAPNLSLWERVSEPGSVPTAAQLFSRLMSLAAERRRSLGEQEGAALQKLAEFELLVKRQFGVLRQAGGLLLEDIESVLEVDTAAAARPTEDVAQLKGRTSEQGGMAGADPEPKAGEGGPEHGLPGGPCEDDDGEEELLVAGALKMICEATPSAGTSRAQSSANGELQETSGGEPEASSRCLSNGSLDRREASPKGVLHTPAVEVPEGCGLVSESVSAALSKATRLLSHPQRDLLPVKGLLQGCSSYWRKPSEASVADSSLGQLSLSNLLLLPSQAAHPLVSPLAPLSAAEAARPLPVGLQLPVLSFPPAAEQWYPAYMAYLYSGMVNSMT</sequence>
<keyword evidence="5" id="KW-0238">DNA-binding</keyword>
<dbReference type="GO" id="GO:0005730">
    <property type="term" value="C:nucleolus"/>
    <property type="evidence" value="ECO:0007669"/>
    <property type="project" value="UniProtKB-SubCell"/>
</dbReference>
<evidence type="ECO:0000256" key="2">
    <source>
        <dbReference type="ARBA" id="ARBA00004604"/>
    </source>
</evidence>
<keyword evidence="3" id="KW-0158">Chromosome</keyword>
<feature type="region of interest" description="Disordered" evidence="8">
    <location>
        <begin position="344"/>
        <end position="385"/>
    </location>
</feature>
<feature type="region of interest" description="Disordered" evidence="8">
    <location>
        <begin position="105"/>
        <end position="128"/>
    </location>
</feature>
<dbReference type="SUPFAM" id="SSF46689">
    <property type="entry name" value="Homeodomain-like"/>
    <property type="match status" value="1"/>
</dbReference>
<protein>
    <submittedName>
        <fullName evidence="11">Uncharacterized protein</fullName>
    </submittedName>
</protein>
<evidence type="ECO:0000256" key="5">
    <source>
        <dbReference type="ARBA" id="ARBA00023125"/>
    </source>
</evidence>
<reference evidence="11" key="1">
    <citation type="submission" date="2014-05" db="EMBL/GenBank/DDBJ databases">
        <title>The transcriptome of the halophilic microalga Tetraselmis sp. GSL018 isolated from the Great Salt Lake, Utah.</title>
        <authorList>
            <person name="Jinkerson R.E."/>
            <person name="D'Adamo S."/>
            <person name="Posewitz M.C."/>
        </authorList>
    </citation>
    <scope>NUCLEOTIDE SEQUENCE</scope>
    <source>
        <strain evidence="11">GSL018</strain>
    </source>
</reference>
<dbReference type="PROSITE" id="PS50090">
    <property type="entry name" value="MYB_LIKE"/>
    <property type="match status" value="1"/>
</dbReference>
<dbReference type="InterPro" id="IPR017930">
    <property type="entry name" value="Myb_dom"/>
</dbReference>
<feature type="compositionally biased region" description="Polar residues" evidence="8">
    <location>
        <begin position="344"/>
        <end position="361"/>
    </location>
</feature>
<dbReference type="Pfam" id="PF00249">
    <property type="entry name" value="Myb_DNA-binding"/>
    <property type="match status" value="1"/>
</dbReference>
<evidence type="ECO:0000259" key="10">
    <source>
        <dbReference type="PROSITE" id="PS51294"/>
    </source>
</evidence>
<proteinExistence type="predicted"/>
<evidence type="ECO:0000313" key="11">
    <source>
        <dbReference type="EMBL" id="JAC63814.1"/>
    </source>
</evidence>
<dbReference type="Gene3D" id="1.10.246.220">
    <property type="match status" value="1"/>
</dbReference>
<feature type="domain" description="Myb-like" evidence="9">
    <location>
        <begin position="2"/>
        <end position="59"/>
    </location>
</feature>
<dbReference type="PROSITE" id="PS51294">
    <property type="entry name" value="HTH_MYB"/>
    <property type="match status" value="1"/>
</dbReference>
<evidence type="ECO:0000256" key="4">
    <source>
        <dbReference type="ARBA" id="ARBA00023015"/>
    </source>
</evidence>
<feature type="region of interest" description="Disordered" evidence="8">
    <location>
        <begin position="280"/>
        <end position="324"/>
    </location>
</feature>
<feature type="domain" description="HTH myb-type" evidence="10">
    <location>
        <begin position="1"/>
        <end position="63"/>
    </location>
</feature>
<dbReference type="EMBL" id="GBEZ01023051">
    <property type="protein sequence ID" value="JAC63814.1"/>
    <property type="molecule type" value="Transcribed_RNA"/>
</dbReference>
<accession>A0A061QZB3</accession>
<dbReference type="AlphaFoldDB" id="A0A061QZB3"/>
<organism evidence="11">
    <name type="scientific">Tetraselmis sp. GSL018</name>
    <dbReference type="NCBI Taxonomy" id="582737"/>
    <lineage>
        <taxon>Eukaryota</taxon>
        <taxon>Viridiplantae</taxon>
        <taxon>Chlorophyta</taxon>
        <taxon>core chlorophytes</taxon>
        <taxon>Chlorodendrophyceae</taxon>
        <taxon>Chlorodendrales</taxon>
        <taxon>Chlorodendraceae</taxon>
        <taxon>Tetraselmis</taxon>
    </lineage>
</organism>
<dbReference type="InterPro" id="IPR044597">
    <property type="entry name" value="SMH1-6"/>
</dbReference>
<keyword evidence="4" id="KW-0805">Transcription regulation</keyword>
<evidence type="ECO:0000256" key="8">
    <source>
        <dbReference type="SAM" id="MobiDB-lite"/>
    </source>
</evidence>
<dbReference type="FunFam" id="1.10.10.60:FF:000168">
    <property type="entry name" value="Telomere repeat-binding factor 1"/>
    <property type="match status" value="1"/>
</dbReference>
<evidence type="ECO:0000256" key="7">
    <source>
        <dbReference type="ARBA" id="ARBA00023242"/>
    </source>
</evidence>
<keyword evidence="6" id="KW-0804">Transcription</keyword>
<dbReference type="GO" id="GO:0003691">
    <property type="term" value="F:double-stranded telomeric DNA binding"/>
    <property type="evidence" value="ECO:0007669"/>
    <property type="project" value="InterPro"/>
</dbReference>
<dbReference type="CDD" id="cd11660">
    <property type="entry name" value="SANT_TRF"/>
    <property type="match status" value="1"/>
</dbReference>
<evidence type="ECO:0000256" key="6">
    <source>
        <dbReference type="ARBA" id="ARBA00023163"/>
    </source>
</evidence>
<dbReference type="InterPro" id="IPR001005">
    <property type="entry name" value="SANT/Myb"/>
</dbReference>
<evidence type="ECO:0000256" key="3">
    <source>
        <dbReference type="ARBA" id="ARBA00022454"/>
    </source>
</evidence>
<dbReference type="InterPro" id="IPR009057">
    <property type="entry name" value="Homeodomain-like_sf"/>
</dbReference>
<keyword evidence="7" id="KW-0539">Nucleus</keyword>
<evidence type="ECO:0000259" key="9">
    <source>
        <dbReference type="PROSITE" id="PS50090"/>
    </source>
</evidence>
<gene>
    <name evidence="11" type="ORF">TSPGSL018_19690</name>
</gene>
<comment type="subcellular location">
    <subcellularLocation>
        <location evidence="1">Chromosome</location>
    </subcellularLocation>
    <subcellularLocation>
        <location evidence="2">Nucleus</location>
        <location evidence="2">Nucleolus</location>
    </subcellularLocation>
</comment>
<dbReference type="GO" id="GO:0005694">
    <property type="term" value="C:chromosome"/>
    <property type="evidence" value="ECO:0007669"/>
    <property type="project" value="UniProtKB-SubCell"/>
</dbReference>
<dbReference type="PANTHER" id="PTHR46267">
    <property type="entry name" value="SINGLE MYB HISTONE 4"/>
    <property type="match status" value="1"/>
</dbReference>
<evidence type="ECO:0000256" key="1">
    <source>
        <dbReference type="ARBA" id="ARBA00004286"/>
    </source>
</evidence>
<dbReference type="PANTHER" id="PTHR46267:SF15">
    <property type="entry name" value="WINGED HELIX-TURN-HELIX TRANSCRIPTION REPRESSOR DNA-BINDING PROTEIN-RELATED"/>
    <property type="match status" value="1"/>
</dbReference>